<name>A0A0A9ARL3_ARUDO</name>
<proteinExistence type="predicted"/>
<dbReference type="AlphaFoldDB" id="A0A0A9ARL3"/>
<evidence type="ECO:0000256" key="1">
    <source>
        <dbReference type="SAM" id="MobiDB-lite"/>
    </source>
</evidence>
<feature type="region of interest" description="Disordered" evidence="1">
    <location>
        <begin position="21"/>
        <end position="42"/>
    </location>
</feature>
<evidence type="ECO:0000313" key="2">
    <source>
        <dbReference type="EMBL" id="JAD51540.1"/>
    </source>
</evidence>
<sequence>MPHSPLLALSLPAAASGELKSPAAASGWEPSTSHALPCLRTS</sequence>
<protein>
    <submittedName>
        <fullName evidence="2">Uncharacterized protein</fullName>
    </submittedName>
</protein>
<reference evidence="2" key="1">
    <citation type="submission" date="2014-09" db="EMBL/GenBank/DDBJ databases">
        <authorList>
            <person name="Magalhaes I.L.F."/>
            <person name="Oliveira U."/>
            <person name="Santos F.R."/>
            <person name="Vidigal T.H.D.A."/>
            <person name="Brescovit A.D."/>
            <person name="Santos A.J."/>
        </authorList>
    </citation>
    <scope>NUCLEOTIDE SEQUENCE</scope>
    <source>
        <tissue evidence="2">Shoot tissue taken approximately 20 cm above the soil surface</tissue>
    </source>
</reference>
<organism evidence="2">
    <name type="scientific">Arundo donax</name>
    <name type="common">Giant reed</name>
    <name type="synonym">Donax arundinaceus</name>
    <dbReference type="NCBI Taxonomy" id="35708"/>
    <lineage>
        <taxon>Eukaryota</taxon>
        <taxon>Viridiplantae</taxon>
        <taxon>Streptophyta</taxon>
        <taxon>Embryophyta</taxon>
        <taxon>Tracheophyta</taxon>
        <taxon>Spermatophyta</taxon>
        <taxon>Magnoliopsida</taxon>
        <taxon>Liliopsida</taxon>
        <taxon>Poales</taxon>
        <taxon>Poaceae</taxon>
        <taxon>PACMAD clade</taxon>
        <taxon>Arundinoideae</taxon>
        <taxon>Arundineae</taxon>
        <taxon>Arundo</taxon>
    </lineage>
</organism>
<reference evidence="2" key="2">
    <citation type="journal article" date="2015" name="Data Brief">
        <title>Shoot transcriptome of the giant reed, Arundo donax.</title>
        <authorList>
            <person name="Barrero R.A."/>
            <person name="Guerrero F.D."/>
            <person name="Moolhuijzen P."/>
            <person name="Goolsby J.A."/>
            <person name="Tidwell J."/>
            <person name="Bellgard S.E."/>
            <person name="Bellgard M.I."/>
        </authorList>
    </citation>
    <scope>NUCLEOTIDE SEQUENCE</scope>
    <source>
        <tissue evidence="2">Shoot tissue taken approximately 20 cm above the soil surface</tissue>
    </source>
</reference>
<accession>A0A0A9ARL3</accession>
<dbReference type="EMBL" id="GBRH01246355">
    <property type="protein sequence ID" value="JAD51540.1"/>
    <property type="molecule type" value="Transcribed_RNA"/>
</dbReference>
<feature type="compositionally biased region" description="Polar residues" evidence="1">
    <location>
        <begin position="29"/>
        <end position="42"/>
    </location>
</feature>